<accession>A0A1I8FZL5</accession>
<proteinExistence type="predicted"/>
<protein>
    <submittedName>
        <fullName evidence="2">TNFR-Cys domain-containing protein</fullName>
    </submittedName>
</protein>
<name>A0A1I8FZL5_9PLAT</name>
<evidence type="ECO:0000313" key="2">
    <source>
        <dbReference type="WBParaSite" id="maker-uti_cns_0000391-snap-gene-0.2-mRNA-1"/>
    </source>
</evidence>
<organism evidence="1 2">
    <name type="scientific">Macrostomum lignano</name>
    <dbReference type="NCBI Taxonomy" id="282301"/>
    <lineage>
        <taxon>Eukaryota</taxon>
        <taxon>Metazoa</taxon>
        <taxon>Spiralia</taxon>
        <taxon>Lophotrochozoa</taxon>
        <taxon>Platyhelminthes</taxon>
        <taxon>Rhabditophora</taxon>
        <taxon>Macrostomorpha</taxon>
        <taxon>Macrostomida</taxon>
        <taxon>Macrostomidae</taxon>
        <taxon>Macrostomum</taxon>
    </lineage>
</organism>
<dbReference type="Proteomes" id="UP000095280">
    <property type="component" value="Unplaced"/>
</dbReference>
<sequence length="123" mass="13419">FGLLLHHDLYSSCACCKWVSLGQPARHCPGSACYCTHDLYTSCACCKWVSLGQPARHCPGSACYCTHDLYTSCACCKTRRHCSVISCTIATVARGATESDGHVLCFQCRQSMLGCNINERTIV</sequence>
<dbReference type="WBParaSite" id="maker-uti_cns_0000391-snap-gene-0.2-mRNA-1">
    <property type="protein sequence ID" value="maker-uti_cns_0000391-snap-gene-0.2-mRNA-1"/>
    <property type="gene ID" value="maker-uti_cns_0000391-snap-gene-0.2"/>
</dbReference>
<reference evidence="2" key="1">
    <citation type="submission" date="2016-11" db="UniProtKB">
        <authorList>
            <consortium name="WormBaseParasite"/>
        </authorList>
    </citation>
    <scope>IDENTIFICATION</scope>
</reference>
<keyword evidence="1" id="KW-1185">Reference proteome</keyword>
<dbReference type="AlphaFoldDB" id="A0A1I8FZL5"/>
<evidence type="ECO:0000313" key="1">
    <source>
        <dbReference type="Proteomes" id="UP000095280"/>
    </source>
</evidence>